<organism evidence="3 4">
    <name type="scientific">Granulicella sibirica</name>
    <dbReference type="NCBI Taxonomy" id="2479048"/>
    <lineage>
        <taxon>Bacteria</taxon>
        <taxon>Pseudomonadati</taxon>
        <taxon>Acidobacteriota</taxon>
        <taxon>Terriglobia</taxon>
        <taxon>Terriglobales</taxon>
        <taxon>Acidobacteriaceae</taxon>
        <taxon>Granulicella</taxon>
    </lineage>
</organism>
<dbReference type="EMBL" id="RDSM01000003">
    <property type="protein sequence ID" value="RXH55367.1"/>
    <property type="molecule type" value="Genomic_DNA"/>
</dbReference>
<dbReference type="PANTHER" id="PTHR43976">
    <property type="entry name" value="SHORT CHAIN DEHYDROGENASE"/>
    <property type="match status" value="1"/>
</dbReference>
<evidence type="ECO:0000256" key="1">
    <source>
        <dbReference type="ARBA" id="ARBA00006484"/>
    </source>
</evidence>
<dbReference type="RefSeq" id="WP_128914999.1">
    <property type="nucleotide sequence ID" value="NZ_RDSM01000003.1"/>
</dbReference>
<gene>
    <name evidence="3" type="ORF">GRAN_4471</name>
</gene>
<comment type="similarity">
    <text evidence="1">Belongs to the short-chain dehydrogenases/reductases (SDR) family.</text>
</comment>
<evidence type="ECO:0000256" key="2">
    <source>
        <dbReference type="ARBA" id="ARBA00023002"/>
    </source>
</evidence>
<protein>
    <submittedName>
        <fullName evidence="3">Oxidoreductase of short-chain</fullName>
    </submittedName>
</protein>
<sequence length="110" mass="11908">MKPFGIKVTIVEPGAYATEFGGPSSGKFATGLDIYAGLKAHVFESMKTMERGDPAATPEAMLKLVDSENPPLRLFLGSHNLPQVRAAYADRIATWETWQTVAESAQGHTK</sequence>
<dbReference type="Proteomes" id="UP000289437">
    <property type="component" value="Unassembled WGS sequence"/>
</dbReference>
<comment type="caution">
    <text evidence="3">The sequence shown here is derived from an EMBL/GenBank/DDBJ whole genome shotgun (WGS) entry which is preliminary data.</text>
</comment>
<evidence type="ECO:0000313" key="4">
    <source>
        <dbReference type="Proteomes" id="UP000289437"/>
    </source>
</evidence>
<dbReference type="Gene3D" id="3.40.50.720">
    <property type="entry name" value="NAD(P)-binding Rossmann-like Domain"/>
    <property type="match status" value="1"/>
</dbReference>
<reference evidence="3 4" key="1">
    <citation type="submission" date="2018-11" db="EMBL/GenBank/DDBJ databases">
        <authorList>
            <person name="Mardanov A.V."/>
            <person name="Ravin N.V."/>
            <person name="Dedysh S.N."/>
        </authorList>
    </citation>
    <scope>NUCLEOTIDE SEQUENCE [LARGE SCALE GENOMIC DNA]</scope>
    <source>
        <strain evidence="3 4">AF10</strain>
    </source>
</reference>
<dbReference type="InterPro" id="IPR051911">
    <property type="entry name" value="SDR_oxidoreductase"/>
</dbReference>
<name>A0A4Q0SX22_9BACT</name>
<dbReference type="PANTHER" id="PTHR43976:SF16">
    <property type="entry name" value="SHORT-CHAIN DEHYDROGENASE_REDUCTASE FAMILY PROTEIN"/>
    <property type="match status" value="1"/>
</dbReference>
<reference evidence="4" key="2">
    <citation type="submission" date="2019-02" db="EMBL/GenBank/DDBJ databases">
        <title>Granulicella sibirica sp. nov., a psychrotolerant acidobacterium isolated from an organic soil layer in forested tundra, West Siberia.</title>
        <authorList>
            <person name="Oshkin I.Y."/>
            <person name="Kulichevskaya I.S."/>
            <person name="Rijpstra W.I.C."/>
            <person name="Sinninghe Damste J.S."/>
            <person name="Rakitin A.L."/>
            <person name="Ravin N.V."/>
            <person name="Dedysh S.N."/>
        </authorList>
    </citation>
    <scope>NUCLEOTIDE SEQUENCE [LARGE SCALE GENOMIC DNA]</scope>
    <source>
        <strain evidence="4">AF10</strain>
    </source>
</reference>
<accession>A0A4Q0SX22</accession>
<dbReference type="AlphaFoldDB" id="A0A4Q0SX22"/>
<dbReference type="GO" id="GO:0016491">
    <property type="term" value="F:oxidoreductase activity"/>
    <property type="evidence" value="ECO:0007669"/>
    <property type="project" value="UniProtKB-KW"/>
</dbReference>
<evidence type="ECO:0000313" key="3">
    <source>
        <dbReference type="EMBL" id="RXH55367.1"/>
    </source>
</evidence>
<dbReference type="OrthoDB" id="9775296at2"/>
<proteinExistence type="inferred from homology"/>
<keyword evidence="2" id="KW-0560">Oxidoreductase</keyword>
<keyword evidence="4" id="KW-1185">Reference proteome</keyword>